<protein>
    <recommendedName>
        <fullName evidence="6">Lipopolysaccharide assembly protein A domain-containing protein</fullName>
    </recommendedName>
</protein>
<evidence type="ECO:0000313" key="8">
    <source>
        <dbReference type="Proteomes" id="UP000317593"/>
    </source>
</evidence>
<dbReference type="RefSeq" id="WP_142715489.1">
    <property type="nucleotide sequence ID" value="NZ_FXTH01000015.1"/>
</dbReference>
<dbReference type="EMBL" id="FXTH01000015">
    <property type="protein sequence ID" value="SMO82065.1"/>
    <property type="molecule type" value="Genomic_DNA"/>
</dbReference>
<reference evidence="7 8" key="1">
    <citation type="submission" date="2017-05" db="EMBL/GenBank/DDBJ databases">
        <authorList>
            <person name="Varghese N."/>
            <person name="Submissions S."/>
        </authorList>
    </citation>
    <scope>NUCLEOTIDE SEQUENCE [LARGE SCALE GENOMIC DNA]</scope>
    <source>
        <strain evidence="7 8">DSM 21194</strain>
    </source>
</reference>
<evidence type="ECO:0000256" key="5">
    <source>
        <dbReference type="SAM" id="Phobius"/>
    </source>
</evidence>
<accession>A0A521EDW2</accession>
<organism evidence="7 8">
    <name type="scientific">Fodinibius sediminis</name>
    <dbReference type="NCBI Taxonomy" id="1214077"/>
    <lineage>
        <taxon>Bacteria</taxon>
        <taxon>Pseudomonadati</taxon>
        <taxon>Balneolota</taxon>
        <taxon>Balneolia</taxon>
        <taxon>Balneolales</taxon>
        <taxon>Balneolaceae</taxon>
        <taxon>Fodinibius</taxon>
    </lineage>
</organism>
<proteinExistence type="predicted"/>
<dbReference type="Proteomes" id="UP000317593">
    <property type="component" value="Unassembled WGS sequence"/>
</dbReference>
<evidence type="ECO:0000256" key="3">
    <source>
        <dbReference type="ARBA" id="ARBA00022989"/>
    </source>
</evidence>
<keyword evidence="4 5" id="KW-0472">Membrane</keyword>
<evidence type="ECO:0000256" key="4">
    <source>
        <dbReference type="ARBA" id="ARBA00023136"/>
    </source>
</evidence>
<evidence type="ECO:0000259" key="6">
    <source>
        <dbReference type="Pfam" id="PF06305"/>
    </source>
</evidence>
<keyword evidence="8" id="KW-1185">Reference proteome</keyword>
<keyword evidence="1" id="KW-1003">Cell membrane</keyword>
<dbReference type="InterPro" id="IPR010445">
    <property type="entry name" value="LapA_dom"/>
</dbReference>
<keyword evidence="2 5" id="KW-0812">Transmembrane</keyword>
<feature type="transmembrane region" description="Helical" evidence="5">
    <location>
        <begin position="39"/>
        <end position="62"/>
    </location>
</feature>
<gene>
    <name evidence="7" type="ORF">SAMN06265218_11581</name>
</gene>
<feature type="domain" description="Lipopolysaccharide assembly protein A" evidence="6">
    <location>
        <begin position="22"/>
        <end position="65"/>
    </location>
</feature>
<keyword evidence="3 5" id="KW-1133">Transmembrane helix</keyword>
<evidence type="ECO:0000256" key="2">
    <source>
        <dbReference type="ARBA" id="ARBA00022692"/>
    </source>
</evidence>
<sequence length="76" mass="8342">MKKLKLVLFLVLILVLILLVVQNTASVQAHFLGFTAEMSLVVLLFLTGALGFVSGLVLGFLLKSRSVQSVEKKRKN</sequence>
<evidence type="ECO:0000313" key="7">
    <source>
        <dbReference type="EMBL" id="SMO82065.1"/>
    </source>
</evidence>
<name>A0A521EDW2_9BACT</name>
<dbReference type="GO" id="GO:0005886">
    <property type="term" value="C:plasma membrane"/>
    <property type="evidence" value="ECO:0007669"/>
    <property type="project" value="InterPro"/>
</dbReference>
<dbReference type="Pfam" id="PF06305">
    <property type="entry name" value="LapA_dom"/>
    <property type="match status" value="1"/>
</dbReference>
<evidence type="ECO:0000256" key="1">
    <source>
        <dbReference type="ARBA" id="ARBA00022475"/>
    </source>
</evidence>
<dbReference type="AlphaFoldDB" id="A0A521EDW2"/>